<evidence type="ECO:0000256" key="3">
    <source>
        <dbReference type="ARBA" id="ARBA00022833"/>
    </source>
</evidence>
<keyword evidence="2" id="KW-0479">Metal-binding</keyword>
<dbReference type="PANTHER" id="PTHR33337:SF40">
    <property type="entry name" value="CENP-V_GFA DOMAIN-CONTAINING PROTEIN-RELATED"/>
    <property type="match status" value="1"/>
</dbReference>
<comment type="caution">
    <text evidence="6">The sequence shown here is derived from an EMBL/GenBank/DDBJ whole genome shotgun (WGS) entry which is preliminary data.</text>
</comment>
<reference evidence="6 7" key="1">
    <citation type="submission" date="2018-03" db="EMBL/GenBank/DDBJ databases">
        <title>Marinobacter brunus sp. nov., a marine bacterium of Gamma-proteobacteria isolated from the surface seawater of the South China Sea.</title>
        <authorList>
            <person name="Cheng H."/>
            <person name="Wu Y.-H."/>
            <person name="Xamxidin M."/>
            <person name="Xu X.-W."/>
        </authorList>
    </citation>
    <scope>NUCLEOTIDE SEQUENCE [LARGE SCALE GENOMIC DNA]</scope>
    <source>
        <strain evidence="6 7">NH169-3</strain>
    </source>
</reference>
<evidence type="ECO:0000256" key="1">
    <source>
        <dbReference type="ARBA" id="ARBA00005495"/>
    </source>
</evidence>
<dbReference type="GO" id="GO:0046872">
    <property type="term" value="F:metal ion binding"/>
    <property type="evidence" value="ECO:0007669"/>
    <property type="project" value="UniProtKB-KW"/>
</dbReference>
<accession>A0A2T1KDB2</accession>
<dbReference type="Pfam" id="PF04828">
    <property type="entry name" value="GFA"/>
    <property type="match status" value="1"/>
</dbReference>
<dbReference type="EMBL" id="PXNP01000060">
    <property type="protein sequence ID" value="PSF08111.1"/>
    <property type="molecule type" value="Genomic_DNA"/>
</dbReference>
<dbReference type="GO" id="GO:0016846">
    <property type="term" value="F:carbon-sulfur lyase activity"/>
    <property type="evidence" value="ECO:0007669"/>
    <property type="project" value="InterPro"/>
</dbReference>
<keyword evidence="7" id="KW-1185">Reference proteome</keyword>
<organism evidence="6 7">
    <name type="scientific">Marinobacter fuscus</name>
    <dbReference type="NCBI Taxonomy" id="2109942"/>
    <lineage>
        <taxon>Bacteria</taxon>
        <taxon>Pseudomonadati</taxon>
        <taxon>Pseudomonadota</taxon>
        <taxon>Gammaproteobacteria</taxon>
        <taxon>Pseudomonadales</taxon>
        <taxon>Marinobacteraceae</taxon>
        <taxon>Marinobacter</taxon>
    </lineage>
</organism>
<dbReference type="Gene3D" id="3.90.1590.10">
    <property type="entry name" value="glutathione-dependent formaldehyde- activating enzyme (gfa)"/>
    <property type="match status" value="1"/>
</dbReference>
<evidence type="ECO:0000313" key="6">
    <source>
        <dbReference type="EMBL" id="PSF08111.1"/>
    </source>
</evidence>
<comment type="similarity">
    <text evidence="1">Belongs to the Gfa family.</text>
</comment>
<dbReference type="PANTHER" id="PTHR33337">
    <property type="entry name" value="GFA DOMAIN-CONTAINING PROTEIN"/>
    <property type="match status" value="1"/>
</dbReference>
<feature type="domain" description="CENP-V/GFA" evidence="5">
    <location>
        <begin position="4"/>
        <end position="120"/>
    </location>
</feature>
<sequence>MSKVTGKCLCETVSYEIEGPLGPIFNCHCSKCRRWHGAAFRTRASIGSDQFRWLSGEQNLTRYGSSENVTKYFCKTCGSPLISTYRDRPEVIGVPLGGLEGDIQGGPEAHIFTGSKASWHQITDSLPQFEGWPGSESRVRDTNA</sequence>
<dbReference type="SUPFAM" id="SSF51316">
    <property type="entry name" value="Mss4-like"/>
    <property type="match status" value="1"/>
</dbReference>
<evidence type="ECO:0000256" key="2">
    <source>
        <dbReference type="ARBA" id="ARBA00022723"/>
    </source>
</evidence>
<proteinExistence type="inferred from homology"/>
<dbReference type="AlphaFoldDB" id="A0A2T1KDB2"/>
<gene>
    <name evidence="6" type="ORF">C7H09_09295</name>
</gene>
<dbReference type="PROSITE" id="PS51891">
    <property type="entry name" value="CENP_V_GFA"/>
    <property type="match status" value="1"/>
</dbReference>
<dbReference type="Proteomes" id="UP000239866">
    <property type="component" value="Unassembled WGS sequence"/>
</dbReference>
<evidence type="ECO:0000313" key="7">
    <source>
        <dbReference type="Proteomes" id="UP000239866"/>
    </source>
</evidence>
<name>A0A2T1KDB2_9GAMM</name>
<evidence type="ECO:0000259" key="5">
    <source>
        <dbReference type="PROSITE" id="PS51891"/>
    </source>
</evidence>
<dbReference type="OrthoDB" id="4188830at2"/>
<keyword evidence="3" id="KW-0862">Zinc</keyword>
<dbReference type="InterPro" id="IPR011057">
    <property type="entry name" value="Mss4-like_sf"/>
</dbReference>
<keyword evidence="4" id="KW-0456">Lyase</keyword>
<evidence type="ECO:0000256" key="4">
    <source>
        <dbReference type="ARBA" id="ARBA00023239"/>
    </source>
</evidence>
<dbReference type="InterPro" id="IPR006913">
    <property type="entry name" value="CENP-V/GFA"/>
</dbReference>
<protein>
    <submittedName>
        <fullName evidence="6">Aldehyde-activating protein</fullName>
    </submittedName>
</protein>